<protein>
    <submittedName>
        <fullName evidence="1">7448_t:CDS:1</fullName>
    </submittedName>
</protein>
<dbReference type="Proteomes" id="UP000789860">
    <property type="component" value="Unassembled WGS sequence"/>
</dbReference>
<name>A0ACA9LP90_9GLOM</name>
<evidence type="ECO:0000313" key="1">
    <source>
        <dbReference type="EMBL" id="CAG8542410.1"/>
    </source>
</evidence>
<gene>
    <name evidence="1" type="ORF">SCALOS_LOCUS4889</name>
</gene>
<evidence type="ECO:0000313" key="2">
    <source>
        <dbReference type="Proteomes" id="UP000789860"/>
    </source>
</evidence>
<organism evidence="1 2">
    <name type="scientific">Scutellospora calospora</name>
    <dbReference type="NCBI Taxonomy" id="85575"/>
    <lineage>
        <taxon>Eukaryota</taxon>
        <taxon>Fungi</taxon>
        <taxon>Fungi incertae sedis</taxon>
        <taxon>Mucoromycota</taxon>
        <taxon>Glomeromycotina</taxon>
        <taxon>Glomeromycetes</taxon>
        <taxon>Diversisporales</taxon>
        <taxon>Gigasporaceae</taxon>
        <taxon>Scutellospora</taxon>
    </lineage>
</organism>
<sequence>MNLDMEVSLSEKWILEREKQRLTFEEKSEDNLMIKSFLLKRNKVEIKNQVFDDETLNITTYQENKQHEIDEIELIFEENKQQEGK</sequence>
<dbReference type="EMBL" id="CAJVPM010007141">
    <property type="protein sequence ID" value="CAG8542410.1"/>
    <property type="molecule type" value="Genomic_DNA"/>
</dbReference>
<proteinExistence type="predicted"/>
<keyword evidence="2" id="KW-1185">Reference proteome</keyword>
<accession>A0ACA9LP90</accession>
<comment type="caution">
    <text evidence="1">The sequence shown here is derived from an EMBL/GenBank/DDBJ whole genome shotgun (WGS) entry which is preliminary data.</text>
</comment>
<reference evidence="1" key="1">
    <citation type="submission" date="2021-06" db="EMBL/GenBank/DDBJ databases">
        <authorList>
            <person name="Kallberg Y."/>
            <person name="Tangrot J."/>
            <person name="Rosling A."/>
        </authorList>
    </citation>
    <scope>NUCLEOTIDE SEQUENCE</scope>
    <source>
        <strain evidence="1">AU212A</strain>
    </source>
</reference>